<dbReference type="InterPro" id="IPR050319">
    <property type="entry name" value="ABC_transp_ATP-bind"/>
</dbReference>
<feature type="domain" description="ABC transporter" evidence="5">
    <location>
        <begin position="276"/>
        <end position="526"/>
    </location>
</feature>
<feature type="domain" description="ABC transporter" evidence="5">
    <location>
        <begin position="22"/>
        <end position="272"/>
    </location>
</feature>
<dbReference type="GO" id="GO:0055085">
    <property type="term" value="P:transmembrane transport"/>
    <property type="evidence" value="ECO:0007669"/>
    <property type="project" value="UniProtKB-ARBA"/>
</dbReference>
<evidence type="ECO:0000313" key="7">
    <source>
        <dbReference type="Proteomes" id="UP000240572"/>
    </source>
</evidence>
<dbReference type="InterPro" id="IPR003439">
    <property type="entry name" value="ABC_transporter-like_ATP-bd"/>
</dbReference>
<dbReference type="PROSITE" id="PS50893">
    <property type="entry name" value="ABC_TRANSPORTER_2"/>
    <property type="match status" value="2"/>
</dbReference>
<accession>A0A2P8DAW9</accession>
<gene>
    <name evidence="6" type="ORF">B0I18_101525</name>
</gene>
<evidence type="ECO:0000256" key="1">
    <source>
        <dbReference type="ARBA" id="ARBA00005417"/>
    </source>
</evidence>
<dbReference type="PANTHER" id="PTHR43776">
    <property type="entry name" value="TRANSPORT ATP-BINDING PROTEIN"/>
    <property type="match status" value="1"/>
</dbReference>
<dbReference type="EMBL" id="PYGD01000001">
    <property type="protein sequence ID" value="PSK94370.1"/>
    <property type="molecule type" value="Genomic_DNA"/>
</dbReference>
<dbReference type="NCBIfam" id="NF007739">
    <property type="entry name" value="PRK10419.1"/>
    <property type="match status" value="2"/>
</dbReference>
<dbReference type="InterPro" id="IPR017871">
    <property type="entry name" value="ABC_transporter-like_CS"/>
</dbReference>
<comment type="caution">
    <text evidence="6">The sequence shown here is derived from an EMBL/GenBank/DDBJ whole genome shotgun (WGS) entry which is preliminary data.</text>
</comment>
<dbReference type="GO" id="GO:0016887">
    <property type="term" value="F:ATP hydrolysis activity"/>
    <property type="evidence" value="ECO:0007669"/>
    <property type="project" value="InterPro"/>
</dbReference>
<keyword evidence="7" id="KW-1185">Reference proteome</keyword>
<name>A0A2P8DAW9_9BACT</name>
<dbReference type="GO" id="GO:0005524">
    <property type="term" value="F:ATP binding"/>
    <property type="evidence" value="ECO:0007669"/>
    <property type="project" value="UniProtKB-KW"/>
</dbReference>
<evidence type="ECO:0000256" key="4">
    <source>
        <dbReference type="ARBA" id="ARBA00022840"/>
    </source>
</evidence>
<dbReference type="Gene3D" id="3.40.50.300">
    <property type="entry name" value="P-loop containing nucleotide triphosphate hydrolases"/>
    <property type="match status" value="2"/>
</dbReference>
<organism evidence="6 7">
    <name type="scientific">Taibaiella chishuiensis</name>
    <dbReference type="NCBI Taxonomy" id="1434707"/>
    <lineage>
        <taxon>Bacteria</taxon>
        <taxon>Pseudomonadati</taxon>
        <taxon>Bacteroidota</taxon>
        <taxon>Chitinophagia</taxon>
        <taxon>Chitinophagales</taxon>
        <taxon>Chitinophagaceae</taxon>
        <taxon>Taibaiella</taxon>
    </lineage>
</organism>
<evidence type="ECO:0000313" key="6">
    <source>
        <dbReference type="EMBL" id="PSK94370.1"/>
    </source>
</evidence>
<dbReference type="Pfam" id="PF00005">
    <property type="entry name" value="ABC_tran"/>
    <property type="match status" value="2"/>
</dbReference>
<dbReference type="InterPro" id="IPR003593">
    <property type="entry name" value="AAA+_ATPase"/>
</dbReference>
<dbReference type="CDD" id="cd03257">
    <property type="entry name" value="ABC_NikE_OppD_transporters"/>
    <property type="match status" value="2"/>
</dbReference>
<evidence type="ECO:0000259" key="5">
    <source>
        <dbReference type="PROSITE" id="PS50893"/>
    </source>
</evidence>
<dbReference type="Proteomes" id="UP000240572">
    <property type="component" value="Unassembled WGS sequence"/>
</dbReference>
<evidence type="ECO:0000256" key="3">
    <source>
        <dbReference type="ARBA" id="ARBA00022741"/>
    </source>
</evidence>
<dbReference type="NCBIfam" id="NF008453">
    <property type="entry name" value="PRK11308.1"/>
    <property type="match status" value="2"/>
</dbReference>
<dbReference type="PROSITE" id="PS00211">
    <property type="entry name" value="ABC_TRANSPORTER_1"/>
    <property type="match status" value="2"/>
</dbReference>
<dbReference type="FunFam" id="3.40.50.300:FF:000016">
    <property type="entry name" value="Oligopeptide ABC transporter ATP-binding component"/>
    <property type="match status" value="1"/>
</dbReference>
<keyword evidence="4 6" id="KW-0067">ATP-binding</keyword>
<dbReference type="PANTHER" id="PTHR43776:SF7">
    <property type="entry name" value="D,D-DIPEPTIDE TRANSPORT ATP-BINDING PROTEIN DDPF-RELATED"/>
    <property type="match status" value="1"/>
</dbReference>
<keyword evidence="3" id="KW-0547">Nucleotide-binding</keyword>
<dbReference type="RefSeq" id="WP_245882033.1">
    <property type="nucleotide sequence ID" value="NZ_PYGD01000001.1"/>
</dbReference>
<keyword evidence="2" id="KW-0813">Transport</keyword>
<sequence length="531" mass="58578">MIFKSPKAPTFESMFSAPQNIVRVQQLRISFPGNPPFEAVQDVSFEIGAGRTLALVGQSGSGKSLTSLALMGLLPAKAVVSGMVSLPGSADNLLERDAAGWQQVRGRQVGMIFQEPMSALNPVKTCGAQLVESIRTHSDMSLKQAQDEALAWFKRVKLPRPETLLQRYPHQLSGGQKQRVMIAMAMCHHPALLIADEPTTALDVTVQLEIIALMQELQQAYGTAILFITHDLALARTIADAFLVLEKGKVVSGTPGYPHFPEAGPAYAHQQEVPLLKVDQLKVYYPEAVNWLGKTTRSFKAVDNVSFDLYKGETLGLVGESGCGKSTLSKSILGLQQVTSGAIFFEGKDITAYNREQWRLLRRDIQIIFQDPYASLNPRIRTGDALAEPITVHGLARGKDVDKMVNNLLEMVQLPQASRHKYPHEFSGGQRQRICIARALAVQPKLVICDESVSALDIRIQAQILELLTSLQQQQQLTYLFITHDLNVVKSISNRLMVMEQGRIVESGPTAEVMQQPREAYTRKLLAAVPH</sequence>
<dbReference type="AlphaFoldDB" id="A0A2P8DAW9"/>
<comment type="similarity">
    <text evidence="1">Belongs to the ABC transporter superfamily.</text>
</comment>
<dbReference type="InterPro" id="IPR027417">
    <property type="entry name" value="P-loop_NTPase"/>
</dbReference>
<protein>
    <submittedName>
        <fullName evidence="6">Peptide/nickel transport system ATP-binding protein</fullName>
    </submittedName>
</protein>
<reference evidence="6 7" key="1">
    <citation type="submission" date="2018-03" db="EMBL/GenBank/DDBJ databases">
        <title>Genomic Encyclopedia of Type Strains, Phase III (KMG-III): the genomes of soil and plant-associated and newly described type strains.</title>
        <authorList>
            <person name="Whitman W."/>
        </authorList>
    </citation>
    <scope>NUCLEOTIDE SEQUENCE [LARGE SCALE GENOMIC DNA]</scope>
    <source>
        <strain evidence="6 7">CGMCC 1.12700</strain>
    </source>
</reference>
<dbReference type="SUPFAM" id="SSF52540">
    <property type="entry name" value="P-loop containing nucleoside triphosphate hydrolases"/>
    <property type="match status" value="2"/>
</dbReference>
<proteinExistence type="inferred from homology"/>
<evidence type="ECO:0000256" key="2">
    <source>
        <dbReference type="ARBA" id="ARBA00022448"/>
    </source>
</evidence>
<dbReference type="SMART" id="SM00382">
    <property type="entry name" value="AAA"/>
    <property type="match status" value="2"/>
</dbReference>